<dbReference type="RefSeq" id="WP_282583744.1">
    <property type="nucleotide sequence ID" value="NZ_JAMOIM010000002.1"/>
</dbReference>
<reference evidence="1" key="1">
    <citation type="submission" date="2022-05" db="EMBL/GenBank/DDBJ databases">
        <authorList>
            <person name="Pankratov T."/>
        </authorList>
    </citation>
    <scope>NUCLEOTIDE SEQUENCE</scope>
    <source>
        <strain evidence="1">BP6-180914</strain>
    </source>
</reference>
<keyword evidence="2" id="KW-1185">Reference proteome</keyword>
<dbReference type="EMBL" id="JAMOIM010000002">
    <property type="protein sequence ID" value="MCW6507396.1"/>
    <property type="molecule type" value="Genomic_DNA"/>
</dbReference>
<gene>
    <name evidence="1" type="ORF">M8523_05100</name>
</gene>
<sequence length="196" mass="22426">MPTAALREIVPETVRANKSSYGFVSHEVSIDRDLRVVDRAAKRFTLQRHPEFQPELFTGARKNEEILFHVEGFFKRSEITGISVNTLQEWQGCVEGIEDSRFNARIVDLTRPSTDAEFTTIPFKIVDKVDRHKIQRGALFHLIIGYTREKGGTYSRKPIIYFRKYAPESTRIGAKAASLLSSLRDASRIKTRPARD</sequence>
<accession>A0AA42CIY6</accession>
<proteinExistence type="predicted"/>
<comment type="caution">
    <text evidence="1">The sequence shown here is derived from an EMBL/GenBank/DDBJ whole genome shotgun (WGS) entry which is preliminary data.</text>
</comment>
<organism evidence="1 2">
    <name type="scientific">Lichenifustis flavocetrariae</name>
    <dbReference type="NCBI Taxonomy" id="2949735"/>
    <lineage>
        <taxon>Bacteria</taxon>
        <taxon>Pseudomonadati</taxon>
        <taxon>Pseudomonadota</taxon>
        <taxon>Alphaproteobacteria</taxon>
        <taxon>Hyphomicrobiales</taxon>
        <taxon>Lichenihabitantaceae</taxon>
        <taxon>Lichenifustis</taxon>
    </lineage>
</organism>
<dbReference type="AlphaFoldDB" id="A0AA42CIY6"/>
<protein>
    <submittedName>
        <fullName evidence="1">Uncharacterized protein</fullName>
    </submittedName>
</protein>
<dbReference type="Proteomes" id="UP001165667">
    <property type="component" value="Unassembled WGS sequence"/>
</dbReference>
<name>A0AA42CIY6_9HYPH</name>
<evidence type="ECO:0000313" key="2">
    <source>
        <dbReference type="Proteomes" id="UP001165667"/>
    </source>
</evidence>
<evidence type="ECO:0000313" key="1">
    <source>
        <dbReference type="EMBL" id="MCW6507396.1"/>
    </source>
</evidence>